<dbReference type="PANTHER" id="PTHR12283">
    <property type="entry name" value="GLUTAMINYL-PEPTIDE CYCLOTRANSFERASE"/>
    <property type="match status" value="1"/>
</dbReference>
<feature type="domain" description="Peptidase M28" evidence="4">
    <location>
        <begin position="326"/>
        <end position="557"/>
    </location>
</feature>
<name>A0A9W8N3T4_9PEZI</name>
<dbReference type="Pfam" id="PF04389">
    <property type="entry name" value="Peptidase_M28"/>
    <property type="match status" value="1"/>
</dbReference>
<dbReference type="AlphaFoldDB" id="A0A9W8N3T4"/>
<evidence type="ECO:0000256" key="2">
    <source>
        <dbReference type="ARBA" id="ARBA00023315"/>
    </source>
</evidence>
<keyword evidence="3" id="KW-0645">Protease</keyword>
<dbReference type="VEuPathDB" id="FungiDB:F4678DRAFT_130086"/>
<dbReference type="GO" id="GO:0006508">
    <property type="term" value="P:proteolysis"/>
    <property type="evidence" value="ECO:0007669"/>
    <property type="project" value="UniProtKB-KW"/>
</dbReference>
<dbReference type="Gene3D" id="3.40.630.10">
    <property type="entry name" value="Zn peptidases"/>
    <property type="match status" value="1"/>
</dbReference>
<keyword evidence="7" id="KW-1185">Reference proteome</keyword>
<dbReference type="InterPro" id="IPR037457">
    <property type="entry name" value="M28_QC"/>
</dbReference>
<evidence type="ECO:0000259" key="5">
    <source>
        <dbReference type="Pfam" id="PF24494"/>
    </source>
</evidence>
<dbReference type="Proteomes" id="UP001148614">
    <property type="component" value="Unassembled WGS sequence"/>
</dbReference>
<comment type="caution">
    <text evidence="6">The sequence shown here is derived from an EMBL/GenBank/DDBJ whole genome shotgun (WGS) entry which is preliminary data.</text>
</comment>
<dbReference type="CDD" id="cd03880">
    <property type="entry name" value="M28_QC_like"/>
    <property type="match status" value="1"/>
</dbReference>
<dbReference type="GO" id="GO:0008233">
    <property type="term" value="F:peptidase activity"/>
    <property type="evidence" value="ECO:0007669"/>
    <property type="project" value="UniProtKB-KW"/>
</dbReference>
<gene>
    <name evidence="6" type="ORF">NPX13_g10904</name>
</gene>
<dbReference type="GO" id="GO:0016603">
    <property type="term" value="F:glutaminyl-peptide cyclotransferase activity"/>
    <property type="evidence" value="ECO:0007669"/>
    <property type="project" value="InterPro"/>
</dbReference>
<keyword evidence="1" id="KW-0808">Transferase</keyword>
<dbReference type="EMBL" id="JANPWZ010003301">
    <property type="protein sequence ID" value="KAJ3553357.1"/>
    <property type="molecule type" value="Genomic_DNA"/>
</dbReference>
<dbReference type="InterPro" id="IPR056009">
    <property type="entry name" value="DUF7587"/>
</dbReference>
<dbReference type="InterPro" id="IPR007484">
    <property type="entry name" value="Peptidase_M28"/>
</dbReference>
<dbReference type="VEuPathDB" id="FungiDB:F4678DRAFT_288107"/>
<sequence length="587" mass="66244">MSESRILLSSQESITEAIEVFDEELAYLDWLRFRPNAVPTLYRVQDPHTRTGHDEEGLFAADTETLHASMYDFGEAVENHFTWGYRGRSPFISFFSDRDSAIEWGRNEYWLGRARNPRGEWSLLTINTAMIEDPYIFKLDTLVDELELEIPDGAQTHIPTGYICLHTIPAHAIESEESRKDVKTSYEMREEEVVEMLNQAWPSPGWHTLLSLLSFIAIYLSAPAQAYAELSDIALRNIPSGAHALNPHTGSLLPPILVPRVPGTPGSIAVQHHIVDFFARKLPLWRLEWQNSTSRTPATGNTEIPFSNLIFTRDPPWTKGDGDVGRLALVAHYDSLYKPEGFIGATDSAAPCAILMQVARGIDAALTKKWEAMAESDDAELEDDDDEKGVQILFLDGEEAWVTWSDTDSLYGARSLAEKWEAEMHPAQSKYGTPLNAINLFVLLDLLGAVDPHVPSYFPSTHWAYQGMAKVESRMRDLGLLVTQPQNPFLPESDKAAERFRRGGYIADDHVPFMLRGVPILHVIPTPFPPTWHTLEDDVDQLDPASINDWAKIVTAFAAEWLELDGYMSQVVNDEEEKQEIRRRTEL</sequence>
<dbReference type="Pfam" id="PF24494">
    <property type="entry name" value="DUF7587"/>
    <property type="match status" value="1"/>
</dbReference>
<keyword evidence="2" id="KW-0012">Acyltransferase</keyword>
<evidence type="ECO:0000259" key="4">
    <source>
        <dbReference type="Pfam" id="PF04389"/>
    </source>
</evidence>
<dbReference type="PANTHER" id="PTHR12283:SF2">
    <property type="entry name" value="PEPTIDE HYDROLASE"/>
    <property type="match status" value="1"/>
</dbReference>
<dbReference type="InterPro" id="IPR040234">
    <property type="entry name" value="QC/QCL"/>
</dbReference>
<evidence type="ECO:0000256" key="3">
    <source>
        <dbReference type="RuleBase" id="RU361240"/>
    </source>
</evidence>
<protein>
    <recommendedName>
        <fullName evidence="3">Peptide hydrolase</fullName>
        <ecNumber evidence="3">3.4.-.-</ecNumber>
    </recommendedName>
</protein>
<accession>A0A9W8N3T4</accession>
<reference evidence="6" key="1">
    <citation type="submission" date="2022-07" db="EMBL/GenBank/DDBJ databases">
        <title>Genome Sequence of Xylaria arbuscula.</title>
        <authorList>
            <person name="Buettner E."/>
        </authorList>
    </citation>
    <scope>NUCLEOTIDE SEQUENCE</scope>
    <source>
        <strain evidence="6">VT107</strain>
    </source>
</reference>
<comment type="similarity">
    <text evidence="3">Belongs to the peptidase M28 family.</text>
</comment>
<keyword evidence="3" id="KW-0378">Hydrolase</keyword>
<dbReference type="SUPFAM" id="SSF53187">
    <property type="entry name" value="Zn-dependent exopeptidases"/>
    <property type="match status" value="1"/>
</dbReference>
<dbReference type="GO" id="GO:0008270">
    <property type="term" value="F:zinc ion binding"/>
    <property type="evidence" value="ECO:0007669"/>
    <property type="project" value="TreeGrafter"/>
</dbReference>
<organism evidence="6 7">
    <name type="scientific">Xylaria arbuscula</name>
    <dbReference type="NCBI Taxonomy" id="114810"/>
    <lineage>
        <taxon>Eukaryota</taxon>
        <taxon>Fungi</taxon>
        <taxon>Dikarya</taxon>
        <taxon>Ascomycota</taxon>
        <taxon>Pezizomycotina</taxon>
        <taxon>Sordariomycetes</taxon>
        <taxon>Xylariomycetidae</taxon>
        <taxon>Xylariales</taxon>
        <taxon>Xylariaceae</taxon>
        <taxon>Xylaria</taxon>
    </lineage>
</organism>
<feature type="domain" description="DUF7587" evidence="5">
    <location>
        <begin position="39"/>
        <end position="176"/>
    </location>
</feature>
<dbReference type="EC" id="3.4.-.-" evidence="3"/>
<evidence type="ECO:0000256" key="1">
    <source>
        <dbReference type="ARBA" id="ARBA00022679"/>
    </source>
</evidence>
<evidence type="ECO:0000313" key="6">
    <source>
        <dbReference type="EMBL" id="KAJ3553357.1"/>
    </source>
</evidence>
<proteinExistence type="inferred from homology"/>
<evidence type="ECO:0000313" key="7">
    <source>
        <dbReference type="Proteomes" id="UP001148614"/>
    </source>
</evidence>
<keyword evidence="3" id="KW-0862">Zinc</keyword>
<keyword evidence="3" id="KW-0479">Metal-binding</keyword>